<name>A0A0F9VJI7_9ZZZZ</name>
<gene>
    <name evidence="1" type="ORF">LCGC14_0475900</name>
</gene>
<protein>
    <recommendedName>
        <fullName evidence="2">SprT-like domain-containing protein</fullName>
    </recommendedName>
</protein>
<dbReference type="AlphaFoldDB" id="A0A0F9VJI7"/>
<comment type="caution">
    <text evidence="1">The sequence shown here is derived from an EMBL/GenBank/DDBJ whole genome shotgun (WGS) entry which is preliminary data.</text>
</comment>
<dbReference type="EMBL" id="LAZR01000512">
    <property type="protein sequence ID" value="KKN65998.1"/>
    <property type="molecule type" value="Genomic_DNA"/>
</dbReference>
<reference evidence="1" key="1">
    <citation type="journal article" date="2015" name="Nature">
        <title>Complex archaea that bridge the gap between prokaryotes and eukaryotes.</title>
        <authorList>
            <person name="Spang A."/>
            <person name="Saw J.H."/>
            <person name="Jorgensen S.L."/>
            <person name="Zaremba-Niedzwiedzka K."/>
            <person name="Martijn J."/>
            <person name="Lind A.E."/>
            <person name="van Eijk R."/>
            <person name="Schleper C."/>
            <person name="Guy L."/>
            <person name="Ettema T.J."/>
        </authorList>
    </citation>
    <scope>NUCLEOTIDE SEQUENCE</scope>
</reference>
<organism evidence="1">
    <name type="scientific">marine sediment metagenome</name>
    <dbReference type="NCBI Taxonomy" id="412755"/>
    <lineage>
        <taxon>unclassified sequences</taxon>
        <taxon>metagenomes</taxon>
        <taxon>ecological metagenomes</taxon>
    </lineage>
</organism>
<proteinExistence type="predicted"/>
<accession>A0A0F9VJI7</accession>
<sequence>MVSIIIGLRSEMVKTATLNKIVYGIAFCHDLDGMCEIDPGTTISIMARPFTLRELTIIIHECLHAEEWNKHEENVERASEEIARLLWRLGYRRPKRKK</sequence>
<evidence type="ECO:0000313" key="1">
    <source>
        <dbReference type="EMBL" id="KKN65998.1"/>
    </source>
</evidence>
<evidence type="ECO:0008006" key="2">
    <source>
        <dbReference type="Google" id="ProtNLM"/>
    </source>
</evidence>